<dbReference type="STRING" id="400055.SAMN04490243_2406"/>
<dbReference type="NCBIfam" id="TIGR04131">
    <property type="entry name" value="Bac_Flav_CTERM"/>
    <property type="match status" value="1"/>
</dbReference>
<protein>
    <submittedName>
        <fullName evidence="2">Gliding motility-associated C-terminal domain-containing protein</fullName>
    </submittedName>
</protein>
<name>A0A1I6H898_9FLAO</name>
<gene>
    <name evidence="2" type="ORF">SAMN04490243_2406</name>
</gene>
<dbReference type="EMBL" id="FOYQ01000002">
    <property type="protein sequence ID" value="SFR50709.1"/>
    <property type="molecule type" value="Genomic_DNA"/>
</dbReference>
<evidence type="ECO:0000313" key="2">
    <source>
        <dbReference type="EMBL" id="SFR50709.1"/>
    </source>
</evidence>
<evidence type="ECO:0000313" key="3">
    <source>
        <dbReference type="Proteomes" id="UP000199534"/>
    </source>
</evidence>
<organism evidence="2 3">
    <name type="scientific">Robiginitalea myxolifaciens</name>
    <dbReference type="NCBI Taxonomy" id="400055"/>
    <lineage>
        <taxon>Bacteria</taxon>
        <taxon>Pseudomonadati</taxon>
        <taxon>Bacteroidota</taxon>
        <taxon>Flavobacteriia</taxon>
        <taxon>Flavobacteriales</taxon>
        <taxon>Flavobacteriaceae</taxon>
        <taxon>Robiginitalea</taxon>
    </lineage>
</organism>
<feature type="signal peptide" evidence="1">
    <location>
        <begin position="1"/>
        <end position="32"/>
    </location>
</feature>
<dbReference type="SUPFAM" id="SSF49265">
    <property type="entry name" value="Fibronectin type III"/>
    <property type="match status" value="1"/>
</dbReference>
<dbReference type="Proteomes" id="UP000199534">
    <property type="component" value="Unassembled WGS sequence"/>
</dbReference>
<dbReference type="OrthoDB" id="9813840at2"/>
<evidence type="ECO:0000256" key="1">
    <source>
        <dbReference type="SAM" id="SignalP"/>
    </source>
</evidence>
<dbReference type="Pfam" id="PF13585">
    <property type="entry name" value="CHU_C"/>
    <property type="match status" value="1"/>
</dbReference>
<accession>A0A1I6H898</accession>
<dbReference type="InterPro" id="IPR013783">
    <property type="entry name" value="Ig-like_fold"/>
</dbReference>
<dbReference type="InterPro" id="IPR026341">
    <property type="entry name" value="T9SS_type_B"/>
</dbReference>
<proteinExistence type="predicted"/>
<keyword evidence="3" id="KW-1185">Reference proteome</keyword>
<dbReference type="Gene3D" id="2.60.40.10">
    <property type="entry name" value="Immunoglobulins"/>
    <property type="match status" value="1"/>
</dbReference>
<sequence length="587" mass="62595">MPILEAPSAYPNRKMKKLLCLAGLLIGLSSYAQECPDLLNPLPGSTNVPVTETISWENIVGVTGYTISLGTTPGGNEILRNSVGAATSFTPPLGLPDDTLIYVTITLFILGQPDIICDSFSFRTEDVTTPPGCTTLAGPLDGSTGIPVGTNIRWDYSPTATSYSIAIGSTPGGTDILPLTDIGNVLSYNPPADLPELSDIYVTVIPNNENGPATGCIEETFRTGALATLPTCSSLISPADGALNVPLSPRIEWTPVPGADGYRVFIGTSPTVNDVLDGSSFSTTSTNVIDFDPNSIYYIRIVPFNAAGEAIDCGQEVFTTILGCGPFFDATTGELVDLSPELDFPEVIGICADDPSTVITASNAADGYRWFLLEPGRETLIQEGPDFDVPGEGNYRLEIYDNNTGPGGDFECSSSQEFTVVASSAPQIDATNTTLGAGVIRIEIEVSGLGDYEFALGDPAGPYQSSNTFSNLPVDSYRVFVRDINGCGTVEVLVEPDLTLEGFPEFFTPNGDNVNDFWQYIVPPSGINPITRITIFDRYGNLLAQIDPNSRGWDGNSNGQPVPPNDYWFMAEDRNGGSVRGHFTLKR</sequence>
<dbReference type="AlphaFoldDB" id="A0A1I6H898"/>
<dbReference type="InterPro" id="IPR036116">
    <property type="entry name" value="FN3_sf"/>
</dbReference>
<keyword evidence="1" id="KW-0732">Signal</keyword>
<feature type="chain" id="PRO_5011561707" evidence="1">
    <location>
        <begin position="33"/>
        <end position="587"/>
    </location>
</feature>
<reference evidence="2 3" key="1">
    <citation type="submission" date="2016-10" db="EMBL/GenBank/DDBJ databases">
        <authorList>
            <person name="de Groot N.N."/>
        </authorList>
    </citation>
    <scope>NUCLEOTIDE SEQUENCE [LARGE SCALE GENOMIC DNA]</scope>
    <source>
        <strain evidence="2 3">DSM 21019</strain>
    </source>
</reference>